<keyword evidence="9" id="KW-1185">Reference proteome</keyword>
<feature type="transmembrane region" description="Helical" evidence="6">
    <location>
        <begin position="345"/>
        <end position="371"/>
    </location>
</feature>
<evidence type="ECO:0000313" key="9">
    <source>
        <dbReference type="Proteomes" id="UP000093740"/>
    </source>
</evidence>
<protein>
    <submittedName>
        <fullName evidence="8">Citrate transporter</fullName>
    </submittedName>
</protein>
<feature type="domain" description="Citrate transporter-like" evidence="7">
    <location>
        <begin position="13"/>
        <end position="353"/>
    </location>
</feature>
<evidence type="ECO:0000256" key="3">
    <source>
        <dbReference type="ARBA" id="ARBA00022692"/>
    </source>
</evidence>
<keyword evidence="2" id="KW-0813">Transport</keyword>
<dbReference type="PANTHER" id="PTHR43568:SF1">
    <property type="entry name" value="P PROTEIN"/>
    <property type="match status" value="1"/>
</dbReference>
<dbReference type="KEGG" id="fia:NA23_03700"/>
<proteinExistence type="predicted"/>
<dbReference type="AlphaFoldDB" id="A0AAI8CLK8"/>
<evidence type="ECO:0000256" key="5">
    <source>
        <dbReference type="ARBA" id="ARBA00023136"/>
    </source>
</evidence>
<comment type="subcellular location">
    <subcellularLocation>
        <location evidence="1">Membrane</location>
        <topology evidence="1">Multi-pass membrane protein</topology>
    </subcellularLocation>
</comment>
<dbReference type="Proteomes" id="UP000093740">
    <property type="component" value="Chromosome"/>
</dbReference>
<evidence type="ECO:0000313" key="8">
    <source>
        <dbReference type="EMBL" id="AMW32481.1"/>
    </source>
</evidence>
<dbReference type="PANTHER" id="PTHR43568">
    <property type="entry name" value="P PROTEIN"/>
    <property type="match status" value="1"/>
</dbReference>
<dbReference type="InterPro" id="IPR051475">
    <property type="entry name" value="Diverse_Ion_Transporter"/>
</dbReference>
<evidence type="ECO:0000259" key="7">
    <source>
        <dbReference type="Pfam" id="PF03600"/>
    </source>
</evidence>
<feature type="transmembrane region" description="Helical" evidence="6">
    <location>
        <begin position="50"/>
        <end position="69"/>
    </location>
</feature>
<gene>
    <name evidence="8" type="ORF">NA23_03700</name>
</gene>
<dbReference type="InterPro" id="IPR004680">
    <property type="entry name" value="Cit_transptr-like_dom"/>
</dbReference>
<accession>A0AAI8CLK8</accession>
<name>A0AAI8CLK8_FERIS</name>
<feature type="transmembrane region" description="Helical" evidence="6">
    <location>
        <begin position="89"/>
        <end position="122"/>
    </location>
</feature>
<keyword evidence="5 6" id="KW-0472">Membrane</keyword>
<feature type="transmembrane region" description="Helical" evidence="6">
    <location>
        <begin position="216"/>
        <end position="232"/>
    </location>
</feature>
<feature type="transmembrane region" description="Helical" evidence="6">
    <location>
        <begin position="304"/>
        <end position="333"/>
    </location>
</feature>
<organism evidence="8 9">
    <name type="scientific">Fervidobacterium islandicum</name>
    <dbReference type="NCBI Taxonomy" id="2423"/>
    <lineage>
        <taxon>Bacteria</taxon>
        <taxon>Thermotogati</taxon>
        <taxon>Thermotogota</taxon>
        <taxon>Thermotogae</taxon>
        <taxon>Thermotogales</taxon>
        <taxon>Fervidobacteriaceae</taxon>
        <taxon>Fervidobacterium</taxon>
    </lineage>
</organism>
<keyword evidence="3 6" id="KW-0812">Transmembrane</keyword>
<feature type="transmembrane region" description="Helical" evidence="6">
    <location>
        <begin position="391"/>
        <end position="412"/>
    </location>
</feature>
<dbReference type="GO" id="GO:0016020">
    <property type="term" value="C:membrane"/>
    <property type="evidence" value="ECO:0007669"/>
    <property type="project" value="UniProtKB-SubCell"/>
</dbReference>
<feature type="transmembrane region" description="Helical" evidence="6">
    <location>
        <begin position="134"/>
        <end position="152"/>
    </location>
</feature>
<evidence type="ECO:0000256" key="4">
    <source>
        <dbReference type="ARBA" id="ARBA00022989"/>
    </source>
</evidence>
<feature type="transmembrane region" description="Helical" evidence="6">
    <location>
        <begin position="167"/>
        <end position="188"/>
    </location>
</feature>
<dbReference type="EMBL" id="CP014334">
    <property type="protein sequence ID" value="AMW32481.1"/>
    <property type="molecule type" value="Genomic_DNA"/>
</dbReference>
<dbReference type="RefSeq" id="WP_033191056.1">
    <property type="nucleotide sequence ID" value="NZ_CP014334.2"/>
</dbReference>
<evidence type="ECO:0000256" key="2">
    <source>
        <dbReference type="ARBA" id="ARBA00022448"/>
    </source>
</evidence>
<reference evidence="8 9" key="1">
    <citation type="journal article" date="2015" name="Stand. Genomic Sci.">
        <title>Genome sequence of a native-feather degrading extremely thermophilic Eubacterium, Fervidobacterium islandicum AW-1.</title>
        <authorList>
            <person name="Lee Y.J."/>
            <person name="Jeong H."/>
            <person name="Park G.S."/>
            <person name="Kwak Y."/>
            <person name="Lee S.J."/>
            <person name="Lee S.J."/>
            <person name="Park M.K."/>
            <person name="Kim J.Y."/>
            <person name="Kang H.K."/>
            <person name="Shin J.H."/>
            <person name="Lee D.W."/>
        </authorList>
    </citation>
    <scope>NUCLEOTIDE SEQUENCE [LARGE SCALE GENOMIC DNA]</scope>
    <source>
        <strain evidence="8 9">AW-1</strain>
    </source>
</reference>
<evidence type="ECO:0000256" key="1">
    <source>
        <dbReference type="ARBA" id="ARBA00004141"/>
    </source>
</evidence>
<evidence type="ECO:0000256" key="6">
    <source>
        <dbReference type="SAM" id="Phobius"/>
    </source>
</evidence>
<keyword evidence="4 6" id="KW-1133">Transmembrane helix</keyword>
<dbReference type="Pfam" id="PF03600">
    <property type="entry name" value="CitMHS"/>
    <property type="match status" value="1"/>
</dbReference>
<feature type="transmembrane region" description="Helical" evidence="6">
    <location>
        <begin position="238"/>
        <end position="254"/>
    </location>
</feature>
<sequence>MISLILVLYAIAYAYIIFEPNVSSVSTLMLGLVSVLLVGGFDLAHISKIVDFNTLFILIGMMTVVAILKEKGVFVEISRIILILSRGKVLFAVILINIAIFLLSSFLDNVTTILIFIPILFYTADALQVDSKPILINALFFSNLGGVTTAIGDPPNIIIYSASRQSFVSFIIHLMPVGILTLFIQLLFAKRALRVQEPETEFNVQTIRDKSTSDNWLYYLLVFTGIIVLMMLHEKIRLELGIITMLGAMVLLFVEKKNFQSVVGEVDWDTLSLITGLYFLNFSLEHVNLFATAVGVLSRINVPFILALIIFWSSLFLTGFLSALPVTMIYLAIIKKLILLGAPTTLYWALALGVGIGGNLTPVASMCNIVGNNLLKKLKDETLSFIDFTKSMLKPVLLSGIISSVFLIVYSITGF</sequence>
<dbReference type="GO" id="GO:0055085">
    <property type="term" value="P:transmembrane transport"/>
    <property type="evidence" value="ECO:0007669"/>
    <property type="project" value="InterPro"/>
</dbReference>